<evidence type="ECO:0000313" key="6">
    <source>
        <dbReference type="Proteomes" id="UP000467700"/>
    </source>
</evidence>
<dbReference type="GO" id="GO:0043138">
    <property type="term" value="F:3'-5' DNA helicase activity"/>
    <property type="evidence" value="ECO:0007669"/>
    <property type="project" value="UniProtKB-EC"/>
</dbReference>
<evidence type="ECO:0000256" key="3">
    <source>
        <dbReference type="ARBA" id="ARBA00034808"/>
    </source>
</evidence>
<comment type="caution">
    <text evidence="5">The sequence shown here is derived from an EMBL/GenBank/DDBJ whole genome shotgun (WGS) entry which is preliminary data.</text>
</comment>
<gene>
    <name evidence="5" type="ORF">AAE3_LOCUS10695</name>
</gene>
<sequence>MLALDSPEIHEIRKLSPELLPLAYSALIPEHRRPVSDAFWSEFNEKEQTIGYLACLLLFVLTGCDKTSKYGQQLTLCMVLPYLVAPETLSLVFSPLKHLQAVQVVTFQEYGINTIAINKDTPNNPDLWKDIEKGVYGVLVVQHEQLCTTNGHKPRLARLIDDNRKFAKLISRIHVDEAHFIYTAGHGHYGLAAFRPAWGRIGEFRVKIGHHVPTQALSGTQPEHIKAVIISSLLFDEERLLSIKLTSNRPNIVYATHPIVGELSDLRNLDFLVPIPYPADWIMPKTVVFHDSTDLTTDAAAYHNRRLPDNLQGEDLVAHYHGGMSKEYLTQVYDDFKNPDGNCRILHATEGASTACLTSFLSFSHLPGCLKGLDIPDIEVVIQYGISRDMPTTLQRGGRGGRGLKDALFLIMYEPWVDLIDLSEINFDVDSDPDHPNVIKLSPQSKKRERLGVAMIKIIQLDEACLRALFAAYLRDETLQDLFFPFHKTITYRFLPALSFTARWCCSRHDGTDFHLKNFFKGRLLYQDRKTLQLYYGDVDELDREEILPVRAKRKVSIKVRKAPLRETLVSRLDVWRFEAHARDTLRSVRPSSFIIDDKSIAKLARLHPTTVNSPAQITLELNETPEWQNEWSKSIFDVINTYDQELESLRKETIMAKKVHRKRARVEQDQAGFEEASRDVEHRIREEVTRCYAAEALAEIGNGQDMALRRSARIQK</sequence>
<dbReference type="AlphaFoldDB" id="A0A8S0WY15"/>
<dbReference type="GO" id="GO:0005737">
    <property type="term" value="C:cytoplasm"/>
    <property type="evidence" value="ECO:0007669"/>
    <property type="project" value="TreeGrafter"/>
</dbReference>
<dbReference type="GO" id="GO:0000724">
    <property type="term" value="P:double-strand break repair via homologous recombination"/>
    <property type="evidence" value="ECO:0007669"/>
    <property type="project" value="TreeGrafter"/>
</dbReference>
<proteinExistence type="inferred from homology"/>
<reference evidence="5 6" key="1">
    <citation type="submission" date="2020-01" db="EMBL/GenBank/DDBJ databases">
        <authorList>
            <person name="Gupta K D."/>
        </authorList>
    </citation>
    <scope>NUCLEOTIDE SEQUENCE [LARGE SCALE GENOMIC DNA]</scope>
</reference>
<dbReference type="GO" id="GO:0005694">
    <property type="term" value="C:chromosome"/>
    <property type="evidence" value="ECO:0007669"/>
    <property type="project" value="TreeGrafter"/>
</dbReference>
<dbReference type="InterPro" id="IPR001650">
    <property type="entry name" value="Helicase_C-like"/>
</dbReference>
<evidence type="ECO:0000256" key="2">
    <source>
        <dbReference type="ARBA" id="ARBA00034617"/>
    </source>
</evidence>
<dbReference type="EC" id="5.6.2.4" evidence="3"/>
<organism evidence="5 6">
    <name type="scientific">Cyclocybe aegerita</name>
    <name type="common">Black poplar mushroom</name>
    <name type="synonym">Agrocybe aegerita</name>
    <dbReference type="NCBI Taxonomy" id="1973307"/>
    <lineage>
        <taxon>Eukaryota</taxon>
        <taxon>Fungi</taxon>
        <taxon>Dikarya</taxon>
        <taxon>Basidiomycota</taxon>
        <taxon>Agaricomycotina</taxon>
        <taxon>Agaricomycetes</taxon>
        <taxon>Agaricomycetidae</taxon>
        <taxon>Agaricales</taxon>
        <taxon>Agaricineae</taxon>
        <taxon>Bolbitiaceae</taxon>
        <taxon>Cyclocybe</taxon>
    </lineage>
</organism>
<dbReference type="GO" id="GO:0009378">
    <property type="term" value="F:four-way junction helicase activity"/>
    <property type="evidence" value="ECO:0007669"/>
    <property type="project" value="TreeGrafter"/>
</dbReference>
<evidence type="ECO:0000313" key="5">
    <source>
        <dbReference type="EMBL" id="CAA7268576.1"/>
    </source>
</evidence>
<dbReference type="OrthoDB" id="5952536at2759"/>
<dbReference type="Gene3D" id="3.40.50.300">
    <property type="entry name" value="P-loop containing nucleotide triphosphate hydrolases"/>
    <property type="match status" value="2"/>
</dbReference>
<comment type="similarity">
    <text evidence="1">Belongs to the helicase family. RecQ subfamily.</text>
</comment>
<dbReference type="PANTHER" id="PTHR13710">
    <property type="entry name" value="DNA HELICASE RECQ FAMILY MEMBER"/>
    <property type="match status" value="1"/>
</dbReference>
<keyword evidence="6" id="KW-1185">Reference proteome</keyword>
<dbReference type="SMART" id="SM00490">
    <property type="entry name" value="HELICc"/>
    <property type="match status" value="1"/>
</dbReference>
<comment type="catalytic activity">
    <reaction evidence="2">
        <text>Couples ATP hydrolysis with the unwinding of duplex DNA by translocating in the 3'-5' direction.</text>
        <dbReference type="EC" id="5.6.2.4"/>
    </reaction>
</comment>
<dbReference type="Pfam" id="PF00271">
    <property type="entry name" value="Helicase_C"/>
    <property type="match status" value="1"/>
</dbReference>
<dbReference type="InterPro" id="IPR027417">
    <property type="entry name" value="P-loop_NTPase"/>
</dbReference>
<protein>
    <recommendedName>
        <fullName evidence="3">DNA 3'-5' helicase</fullName>
        <ecNumber evidence="3">5.6.2.4</ecNumber>
    </recommendedName>
</protein>
<evidence type="ECO:0000256" key="1">
    <source>
        <dbReference type="ARBA" id="ARBA00005446"/>
    </source>
</evidence>
<name>A0A8S0WY15_CYCAE</name>
<dbReference type="PANTHER" id="PTHR13710:SF154">
    <property type="entry name" value="RECQ HELICASE, PUTATIVE (AFU_ORTHOLOGUE AFUA_6G14720)-RELATED"/>
    <property type="match status" value="1"/>
</dbReference>
<dbReference type="Proteomes" id="UP000467700">
    <property type="component" value="Unassembled WGS sequence"/>
</dbReference>
<feature type="domain" description="Helicase C-terminal" evidence="4">
    <location>
        <begin position="305"/>
        <end position="404"/>
    </location>
</feature>
<accession>A0A8S0WY15</accession>
<evidence type="ECO:0000259" key="4">
    <source>
        <dbReference type="SMART" id="SM00490"/>
    </source>
</evidence>
<dbReference type="SUPFAM" id="SSF52540">
    <property type="entry name" value="P-loop containing nucleoside triphosphate hydrolases"/>
    <property type="match status" value="1"/>
</dbReference>
<dbReference type="EMBL" id="CACVBS010000068">
    <property type="protein sequence ID" value="CAA7268576.1"/>
    <property type="molecule type" value="Genomic_DNA"/>
</dbReference>